<dbReference type="OrthoDB" id="9789797at2"/>
<sequence length="412" mass="47332">MLLIYNFFIKLYALLVFFAQFFNKKAKLWTIGRKNNNIAYTPKSVWFHFASLGEFEQGRPVLEQIRSSTNLPIVITFFSPSGYEVRKNTPLADQIYYLPLDSATNAMQFIEKINPVVAIFTKYEYWYHYFNELNKRQIPLYVISGIFRPGQIFFKWYGGLHRKMLSFVTHFFVQDEESKGLLQNIGINHVTVSGDTRFDRVWANASQPKHLPVIEQFKNGKPVFFGGSTWPEDERLITALIPLYPDWKFIFAPHEISEEKILKLKSSLPHGQTIRFSEIKDLAMPLNDFKVLIIDNIGMLSSLYQYGDIVFIGGGFGVGIHNTLEAAAFGLPVIFGPNYQKFREARDMVSMQLGFTVSNVDDLKLIAHQLISDLNYRQKTSAAIKAYVANNTGATDTILKTTHLKELMRTEN</sequence>
<dbReference type="InterPro" id="IPR007507">
    <property type="entry name" value="Glycos_transf_N"/>
</dbReference>
<dbReference type="GO" id="GO:0009244">
    <property type="term" value="P:lipopolysaccharide core region biosynthetic process"/>
    <property type="evidence" value="ECO:0007669"/>
    <property type="project" value="UniProtKB-UniRule"/>
</dbReference>
<evidence type="ECO:0000256" key="4">
    <source>
        <dbReference type="ARBA" id="ARBA00022679"/>
    </source>
</evidence>
<evidence type="ECO:0000256" key="1">
    <source>
        <dbReference type="ARBA" id="ARBA00004713"/>
    </source>
</evidence>
<keyword evidence="8" id="KW-0472">Membrane</keyword>
<gene>
    <name evidence="10" type="ORF">Mucpa_1234</name>
</gene>
<dbReference type="Proteomes" id="UP000002774">
    <property type="component" value="Chromosome"/>
</dbReference>
<keyword evidence="8" id="KW-1133">Transmembrane helix</keyword>
<dbReference type="GO" id="GO:0005886">
    <property type="term" value="C:plasma membrane"/>
    <property type="evidence" value="ECO:0007669"/>
    <property type="project" value="UniProtKB-SubCell"/>
</dbReference>
<name>H1YGL2_9SPHI</name>
<evidence type="ECO:0000313" key="10">
    <source>
        <dbReference type="EMBL" id="EHQ25398.1"/>
    </source>
</evidence>
<dbReference type="GO" id="GO:0043842">
    <property type="term" value="F:Kdo transferase activity"/>
    <property type="evidence" value="ECO:0007669"/>
    <property type="project" value="UniProtKB-EC"/>
</dbReference>
<evidence type="ECO:0000256" key="6">
    <source>
        <dbReference type="ARBA" id="ARBA00049183"/>
    </source>
</evidence>
<feature type="active site" description="Proton acceptor" evidence="7">
    <location>
        <position position="54"/>
    </location>
</feature>
<reference evidence="10" key="1">
    <citation type="submission" date="2011-09" db="EMBL/GenBank/DDBJ databases">
        <title>The permanent draft genome of Mucilaginibacter paludis DSM 18603.</title>
        <authorList>
            <consortium name="US DOE Joint Genome Institute (JGI-PGF)"/>
            <person name="Lucas S."/>
            <person name="Han J."/>
            <person name="Lapidus A."/>
            <person name="Bruce D."/>
            <person name="Goodwin L."/>
            <person name="Pitluck S."/>
            <person name="Peters L."/>
            <person name="Kyrpides N."/>
            <person name="Mavromatis K."/>
            <person name="Ivanova N."/>
            <person name="Mikhailova N."/>
            <person name="Held B."/>
            <person name="Detter J.C."/>
            <person name="Tapia R."/>
            <person name="Han C."/>
            <person name="Land M."/>
            <person name="Hauser L."/>
            <person name="Markowitz V."/>
            <person name="Cheng J.-F."/>
            <person name="Hugenholtz P."/>
            <person name="Woyke T."/>
            <person name="Wu D."/>
            <person name="Tindall B."/>
            <person name="Brambilla E."/>
            <person name="Klenk H.-P."/>
            <person name="Eisen J.A."/>
        </authorList>
    </citation>
    <scope>NUCLEOTIDE SEQUENCE [LARGE SCALE GENOMIC DNA]</scope>
    <source>
        <strain evidence="10">DSM 18603</strain>
    </source>
</reference>
<dbReference type="InterPro" id="IPR039901">
    <property type="entry name" value="Kdotransferase"/>
</dbReference>
<evidence type="ECO:0000256" key="7">
    <source>
        <dbReference type="PIRSR" id="PIRSR639901-1"/>
    </source>
</evidence>
<keyword evidence="11" id="KW-1185">Reference proteome</keyword>
<keyword evidence="4 8" id="KW-0808">Transferase</keyword>
<evidence type="ECO:0000259" key="9">
    <source>
        <dbReference type="Pfam" id="PF04413"/>
    </source>
</evidence>
<evidence type="ECO:0000256" key="8">
    <source>
        <dbReference type="RuleBase" id="RU365103"/>
    </source>
</evidence>
<dbReference type="eggNOG" id="COG1519">
    <property type="taxonomic scope" value="Bacteria"/>
</dbReference>
<dbReference type="Gene3D" id="3.40.50.2000">
    <property type="entry name" value="Glycogen Phosphorylase B"/>
    <property type="match status" value="1"/>
</dbReference>
<dbReference type="Pfam" id="PF04413">
    <property type="entry name" value="Glycos_transf_N"/>
    <property type="match status" value="1"/>
</dbReference>
<evidence type="ECO:0000256" key="2">
    <source>
        <dbReference type="ARBA" id="ARBA00012621"/>
    </source>
</evidence>
<comment type="pathway">
    <text evidence="1 8">Bacterial outer membrane biogenesis; LPS core biosynthesis.</text>
</comment>
<dbReference type="EC" id="2.4.99.12" evidence="2 8"/>
<accession>H1YGL2</accession>
<dbReference type="AlphaFoldDB" id="H1YGL2"/>
<comment type="function">
    <text evidence="8">Involved in lipopolysaccharide (LPS) biosynthesis. Catalyzes the transfer of 3-deoxy-D-manno-octulosonate (Kdo) residue(s) from CMP-Kdo to lipid IV(A), the tetraacyldisaccharide-1,4'-bisphosphate precursor of lipid A.</text>
</comment>
<comment type="similarity">
    <text evidence="8">Belongs to the glycosyltransferase group 1 family.</text>
</comment>
<dbReference type="Gene3D" id="3.40.50.11720">
    <property type="entry name" value="3-Deoxy-D-manno-octulosonic-acid transferase, N-terminal domain"/>
    <property type="match status" value="1"/>
</dbReference>
<protein>
    <recommendedName>
        <fullName evidence="3 8">3-deoxy-D-manno-octulosonic acid transferase</fullName>
        <shortName evidence="8">Kdo transferase</shortName>
        <ecNumber evidence="2 8">2.4.99.12</ecNumber>
    </recommendedName>
    <alternativeName>
        <fullName evidence="5 8">Lipid IV(A) 3-deoxy-D-manno-octulosonic acid transferase</fullName>
    </alternativeName>
</protein>
<proteinExistence type="inferred from homology"/>
<feature type="transmembrane region" description="Helical" evidence="8">
    <location>
        <begin position="6"/>
        <end position="23"/>
    </location>
</feature>
<evidence type="ECO:0000313" key="11">
    <source>
        <dbReference type="Proteomes" id="UP000002774"/>
    </source>
</evidence>
<dbReference type="HOGENOM" id="CLU_036146_2_1_10"/>
<dbReference type="EMBL" id="CM001403">
    <property type="protein sequence ID" value="EHQ25398.1"/>
    <property type="molecule type" value="Genomic_DNA"/>
</dbReference>
<comment type="subcellular location">
    <subcellularLocation>
        <location evidence="8">Cell membrane</location>
    </subcellularLocation>
</comment>
<dbReference type="GO" id="GO:0009245">
    <property type="term" value="P:lipid A biosynthetic process"/>
    <property type="evidence" value="ECO:0007669"/>
    <property type="project" value="TreeGrafter"/>
</dbReference>
<comment type="catalytic activity">
    <reaction evidence="6 8">
        <text>lipid IVA (E. coli) + CMP-3-deoxy-beta-D-manno-octulosonate = alpha-Kdo-(2-&gt;6)-lipid IVA (E. coli) + CMP + H(+)</text>
        <dbReference type="Rhea" id="RHEA:28066"/>
        <dbReference type="ChEBI" id="CHEBI:15378"/>
        <dbReference type="ChEBI" id="CHEBI:58603"/>
        <dbReference type="ChEBI" id="CHEBI:60364"/>
        <dbReference type="ChEBI" id="CHEBI:60377"/>
        <dbReference type="ChEBI" id="CHEBI:85987"/>
        <dbReference type="EC" id="2.4.99.12"/>
    </reaction>
</comment>
<organism evidence="10 11">
    <name type="scientific">Mucilaginibacter paludis DSM 18603</name>
    <dbReference type="NCBI Taxonomy" id="714943"/>
    <lineage>
        <taxon>Bacteria</taxon>
        <taxon>Pseudomonadati</taxon>
        <taxon>Bacteroidota</taxon>
        <taxon>Sphingobacteriia</taxon>
        <taxon>Sphingobacteriales</taxon>
        <taxon>Sphingobacteriaceae</taxon>
        <taxon>Mucilaginibacter</taxon>
    </lineage>
</organism>
<keyword evidence="8" id="KW-0812">Transmembrane</keyword>
<keyword evidence="8" id="KW-1003">Cell membrane</keyword>
<dbReference type="RefSeq" id="WP_008505119.1">
    <property type="nucleotide sequence ID" value="NZ_CM001403.1"/>
</dbReference>
<dbReference type="STRING" id="714943.Mucpa_1234"/>
<evidence type="ECO:0000256" key="5">
    <source>
        <dbReference type="ARBA" id="ARBA00031445"/>
    </source>
</evidence>
<evidence type="ECO:0000256" key="3">
    <source>
        <dbReference type="ARBA" id="ARBA00019077"/>
    </source>
</evidence>
<dbReference type="InterPro" id="IPR038107">
    <property type="entry name" value="Glycos_transf_N_sf"/>
</dbReference>
<feature type="domain" description="3-deoxy-D-manno-octulosonic-acid transferase N-terminal" evidence="9">
    <location>
        <begin position="41"/>
        <end position="199"/>
    </location>
</feature>
<keyword evidence="8" id="KW-0448">Lipopolysaccharide biosynthesis</keyword>
<dbReference type="PANTHER" id="PTHR42755:SF1">
    <property type="entry name" value="3-DEOXY-D-MANNO-OCTULOSONIC ACID TRANSFERASE, MITOCHONDRIAL-RELATED"/>
    <property type="match status" value="1"/>
</dbReference>
<dbReference type="PANTHER" id="PTHR42755">
    <property type="entry name" value="3-DEOXY-MANNO-OCTULOSONATE CYTIDYLYLTRANSFERASE"/>
    <property type="match status" value="1"/>
</dbReference>
<dbReference type="UniPathway" id="UPA00958"/>
<dbReference type="SUPFAM" id="SSF53756">
    <property type="entry name" value="UDP-Glycosyltransferase/glycogen phosphorylase"/>
    <property type="match status" value="1"/>
</dbReference>